<organism evidence="1 2">
    <name type="scientific">Larkinella arboricola</name>
    <dbReference type="NCBI Taxonomy" id="643671"/>
    <lineage>
        <taxon>Bacteria</taxon>
        <taxon>Pseudomonadati</taxon>
        <taxon>Bacteroidota</taxon>
        <taxon>Cytophagia</taxon>
        <taxon>Cytophagales</taxon>
        <taxon>Spirosomataceae</taxon>
        <taxon>Larkinella</taxon>
    </lineage>
</organism>
<accession>A0A327WTZ5</accession>
<evidence type="ECO:0000313" key="1">
    <source>
        <dbReference type="EMBL" id="RAJ95983.1"/>
    </source>
</evidence>
<protein>
    <submittedName>
        <fullName evidence="1">Uncharacterized protein</fullName>
    </submittedName>
</protein>
<comment type="caution">
    <text evidence="1">The sequence shown here is derived from an EMBL/GenBank/DDBJ whole genome shotgun (WGS) entry which is preliminary data.</text>
</comment>
<dbReference type="EMBL" id="QLMC01000004">
    <property type="protein sequence ID" value="RAJ95983.1"/>
    <property type="molecule type" value="Genomic_DNA"/>
</dbReference>
<keyword evidence="2" id="KW-1185">Reference proteome</keyword>
<dbReference type="Proteomes" id="UP000248790">
    <property type="component" value="Unassembled WGS sequence"/>
</dbReference>
<name>A0A327WTZ5_LARAB</name>
<proteinExistence type="predicted"/>
<reference evidence="1 2" key="1">
    <citation type="submission" date="2018-06" db="EMBL/GenBank/DDBJ databases">
        <title>Genomic Encyclopedia of Archaeal and Bacterial Type Strains, Phase II (KMG-II): from individual species to whole genera.</title>
        <authorList>
            <person name="Goeker M."/>
        </authorList>
    </citation>
    <scope>NUCLEOTIDE SEQUENCE [LARGE SCALE GENOMIC DNA]</scope>
    <source>
        <strain evidence="1 2">DSM 21851</strain>
    </source>
</reference>
<dbReference type="AlphaFoldDB" id="A0A327WTZ5"/>
<evidence type="ECO:0000313" key="2">
    <source>
        <dbReference type="Proteomes" id="UP000248790"/>
    </source>
</evidence>
<gene>
    <name evidence="1" type="ORF">LX87_03733</name>
</gene>
<sequence>MYRHLSDRAIVRVEQGRRHKELNNKKSLHSNLVQGFRTHRNLYLT</sequence>